<dbReference type="Gene3D" id="2.10.50.10">
    <property type="entry name" value="Tumor Necrosis Factor Receptor, subunit A, domain 2"/>
    <property type="match status" value="4"/>
</dbReference>
<sequence>ADPIGCPAGSYTDLTNQDVCQTCEAGYYCLSNSTTYLSTPCPTGAYCPSGTEFAHQNDCPAGTYNNRTHGSSMFDCLPCTGGQYCGSAGLAEPTGPCSAGWYCESGAYSDRPSPWVNVTAADGFNSTCPVYSLNNTGDVCVPGTYCPEGSSQALPCPLGQYCENYALALPSGNCYEGFFCNGSASQPDPQPCSKGHYCPEGTTVEVPCSPGTFSDREGNANVTGCDPCTAGYYCLEYGLSTPTGQCDAGFFCPEGQSVPRPTDLPCSPGHFCLAGSHNQTGCPSGTYQPHWQQSDCDICPAGFFCKAFGDYQDLDAANVTNGNVSYRGVSVPATCPAGSYCPEGTEFETHYLCPAGSYSNSTGLSNATQCTPCDPGMFCLGEGNTSPSGPCTAGHYCTQGAYTSTPTDGMTGDICPAGQFCVEGSITGQGCPVGTFSTRTGLTNSSECELCTPGHYCGITGLTAVSNTCWGGFYCSLGSEERAPIAQTFGDVCPAGSYCPNGTAVPAPCPSGTYLDTTGASDVGDCIMCSPGFYCESTGQTNYTGPCADGYYCSLGANTSTPTDGSTGDICPEGFYCSGGADSPVPCPNATFVNHTGASYCYTCPAGSYCVNRDRADDCLQGYYCPEGTGADLQPCPLGTFGNTTGLSEVGHCTQCTGGYYCGTPGSPDVDGPCTAGYYCESGVDTATPTDSNVHTGVGGECPVGSYCPRGSPLPITCPA</sequence>
<dbReference type="InterPro" id="IPR009030">
    <property type="entry name" value="Growth_fac_rcpt_cys_sf"/>
</dbReference>
<dbReference type="Proteomes" id="UP000271974">
    <property type="component" value="Unassembled WGS sequence"/>
</dbReference>
<name>A0A433THA6_ELYCH</name>
<evidence type="ECO:0000313" key="2">
    <source>
        <dbReference type="Proteomes" id="UP000271974"/>
    </source>
</evidence>
<dbReference type="OrthoDB" id="439917at2759"/>
<accession>A0A433THA6</accession>
<evidence type="ECO:0000313" key="1">
    <source>
        <dbReference type="EMBL" id="RUS80923.1"/>
    </source>
</evidence>
<protein>
    <recommendedName>
        <fullName evidence="3">Tyrosine-protein kinase ephrin type A/B receptor-like domain-containing protein</fullName>
    </recommendedName>
</protein>
<proteinExistence type="predicted"/>
<gene>
    <name evidence="1" type="ORF">EGW08_011304</name>
</gene>
<organism evidence="1 2">
    <name type="scientific">Elysia chlorotica</name>
    <name type="common">Eastern emerald elysia</name>
    <name type="synonym">Sea slug</name>
    <dbReference type="NCBI Taxonomy" id="188477"/>
    <lineage>
        <taxon>Eukaryota</taxon>
        <taxon>Metazoa</taxon>
        <taxon>Spiralia</taxon>
        <taxon>Lophotrochozoa</taxon>
        <taxon>Mollusca</taxon>
        <taxon>Gastropoda</taxon>
        <taxon>Heterobranchia</taxon>
        <taxon>Euthyneura</taxon>
        <taxon>Panpulmonata</taxon>
        <taxon>Sacoglossa</taxon>
        <taxon>Placobranchoidea</taxon>
        <taxon>Plakobranchidae</taxon>
        <taxon>Elysia</taxon>
    </lineage>
</organism>
<dbReference type="PANTHER" id="PTHR46104:SF1">
    <property type="entry name" value="GENE 9195-RELATED"/>
    <property type="match status" value="1"/>
</dbReference>
<keyword evidence="2" id="KW-1185">Reference proteome</keyword>
<comment type="caution">
    <text evidence="1">The sequence shown here is derived from an EMBL/GenBank/DDBJ whole genome shotgun (WGS) entry which is preliminary data.</text>
</comment>
<feature type="non-terminal residue" evidence="1">
    <location>
        <position position="1"/>
    </location>
</feature>
<dbReference type="AlphaFoldDB" id="A0A433THA6"/>
<reference evidence="1 2" key="1">
    <citation type="submission" date="2019-01" db="EMBL/GenBank/DDBJ databases">
        <title>A draft genome assembly of the solar-powered sea slug Elysia chlorotica.</title>
        <authorList>
            <person name="Cai H."/>
            <person name="Li Q."/>
            <person name="Fang X."/>
            <person name="Li J."/>
            <person name="Curtis N.E."/>
            <person name="Altenburger A."/>
            <person name="Shibata T."/>
            <person name="Feng M."/>
            <person name="Maeda T."/>
            <person name="Schwartz J.A."/>
            <person name="Shigenobu S."/>
            <person name="Lundholm N."/>
            <person name="Nishiyama T."/>
            <person name="Yang H."/>
            <person name="Hasebe M."/>
            <person name="Li S."/>
            <person name="Pierce S.K."/>
            <person name="Wang J."/>
        </authorList>
    </citation>
    <scope>NUCLEOTIDE SEQUENCE [LARGE SCALE GENOMIC DNA]</scope>
    <source>
        <strain evidence="1">EC2010</strain>
        <tissue evidence="1">Whole organism of an adult</tissue>
    </source>
</reference>
<evidence type="ECO:0008006" key="3">
    <source>
        <dbReference type="Google" id="ProtNLM"/>
    </source>
</evidence>
<dbReference type="SUPFAM" id="SSF57184">
    <property type="entry name" value="Growth factor receptor domain"/>
    <property type="match status" value="2"/>
</dbReference>
<dbReference type="SMART" id="SM01411">
    <property type="entry name" value="Ephrin_rec_like"/>
    <property type="match status" value="10"/>
</dbReference>
<dbReference type="PANTHER" id="PTHR46104">
    <property type="entry name" value="GENE 9195-RELATED-RELATED"/>
    <property type="match status" value="1"/>
</dbReference>
<dbReference type="STRING" id="188477.A0A433THA6"/>
<feature type="non-terminal residue" evidence="1">
    <location>
        <position position="720"/>
    </location>
</feature>
<dbReference type="EMBL" id="RQTK01000365">
    <property type="protein sequence ID" value="RUS80923.1"/>
    <property type="molecule type" value="Genomic_DNA"/>
</dbReference>